<organism evidence="9 10">
    <name type="scientific">Diutina rugosa</name>
    <name type="common">Yeast</name>
    <name type="synonym">Candida rugosa</name>
    <dbReference type="NCBI Taxonomy" id="5481"/>
    <lineage>
        <taxon>Eukaryota</taxon>
        <taxon>Fungi</taxon>
        <taxon>Dikarya</taxon>
        <taxon>Ascomycota</taxon>
        <taxon>Saccharomycotina</taxon>
        <taxon>Pichiomycetes</taxon>
        <taxon>Debaryomycetaceae</taxon>
        <taxon>Diutina</taxon>
    </lineage>
</organism>
<dbReference type="OMA" id="HFAEDFG"/>
<feature type="compositionally biased region" description="Acidic residues" evidence="8">
    <location>
        <begin position="88"/>
        <end position="109"/>
    </location>
</feature>
<feature type="region of interest" description="Disordered" evidence="8">
    <location>
        <begin position="624"/>
        <end position="648"/>
    </location>
</feature>
<dbReference type="Pfam" id="PF04006">
    <property type="entry name" value="Mpp10"/>
    <property type="match status" value="1"/>
</dbReference>
<feature type="region of interest" description="Disordered" evidence="8">
    <location>
        <begin position="223"/>
        <end position="245"/>
    </location>
</feature>
<reference evidence="9 10" key="1">
    <citation type="submission" date="2019-07" db="EMBL/GenBank/DDBJ databases">
        <title>Genome assembly of two rare yeast pathogens: Diutina rugosa and Trichomonascus ciferrii.</title>
        <authorList>
            <person name="Mixao V."/>
            <person name="Saus E."/>
            <person name="Hansen A."/>
            <person name="Lass-Flor C."/>
            <person name="Gabaldon T."/>
        </authorList>
    </citation>
    <scope>NUCLEOTIDE SEQUENCE [LARGE SCALE GENOMIC DNA]</scope>
    <source>
        <strain evidence="9 10">CBS 613</strain>
    </source>
</reference>
<dbReference type="EMBL" id="SWFT01000159">
    <property type="protein sequence ID" value="KAA8897168.1"/>
    <property type="molecule type" value="Genomic_DNA"/>
</dbReference>
<feature type="region of interest" description="Disordered" evidence="8">
    <location>
        <begin position="87"/>
        <end position="195"/>
    </location>
</feature>
<feature type="region of interest" description="Disordered" evidence="8">
    <location>
        <begin position="356"/>
        <end position="377"/>
    </location>
</feature>
<evidence type="ECO:0000313" key="10">
    <source>
        <dbReference type="Proteomes" id="UP000449547"/>
    </source>
</evidence>
<evidence type="ECO:0000256" key="7">
    <source>
        <dbReference type="PIRNR" id="PIRNR017300"/>
    </source>
</evidence>
<evidence type="ECO:0000256" key="8">
    <source>
        <dbReference type="SAM" id="MobiDB-lite"/>
    </source>
</evidence>
<keyword evidence="5 7" id="KW-0687">Ribonucleoprotein</keyword>
<feature type="compositionally biased region" description="Basic and acidic residues" evidence="8">
    <location>
        <begin position="624"/>
        <end position="639"/>
    </location>
</feature>
<evidence type="ECO:0000256" key="6">
    <source>
        <dbReference type="ARBA" id="ARBA00029455"/>
    </source>
</evidence>
<evidence type="ECO:0000313" key="9">
    <source>
        <dbReference type="EMBL" id="KAA8897168.1"/>
    </source>
</evidence>
<comment type="subcellular location">
    <subcellularLocation>
        <location evidence="1 7">Nucleus</location>
        <location evidence="1 7">Nucleolus</location>
    </subcellularLocation>
</comment>
<comment type="function">
    <text evidence="7">Involved in nucleolar processing of pre-18S ribosomal RNA.</text>
</comment>
<keyword evidence="4 7" id="KW-0539">Nucleus</keyword>
<accession>A0A642UDK4</accession>
<dbReference type="GO" id="GO:0006364">
    <property type="term" value="P:rRNA processing"/>
    <property type="evidence" value="ECO:0007669"/>
    <property type="project" value="UniProtKB-KW"/>
</dbReference>
<feature type="compositionally biased region" description="Basic and acidic residues" evidence="8">
    <location>
        <begin position="321"/>
        <end position="330"/>
    </location>
</feature>
<evidence type="ECO:0000256" key="1">
    <source>
        <dbReference type="ARBA" id="ARBA00004604"/>
    </source>
</evidence>
<feature type="compositionally biased region" description="Acidic residues" evidence="8">
    <location>
        <begin position="278"/>
        <end position="290"/>
    </location>
</feature>
<feature type="region of interest" description="Disordered" evidence="8">
    <location>
        <begin position="264"/>
        <end position="330"/>
    </location>
</feature>
<keyword evidence="2 7" id="KW-0690">Ribosome biogenesis</keyword>
<feature type="compositionally biased region" description="Low complexity" evidence="8">
    <location>
        <begin position="582"/>
        <end position="593"/>
    </location>
</feature>
<feature type="region of interest" description="Disordered" evidence="8">
    <location>
        <begin position="573"/>
        <end position="608"/>
    </location>
</feature>
<dbReference type="GO" id="GO:0032040">
    <property type="term" value="C:small-subunit processome"/>
    <property type="evidence" value="ECO:0007669"/>
    <property type="project" value="TreeGrafter"/>
</dbReference>
<dbReference type="GO" id="GO:0034457">
    <property type="term" value="C:Mpp10 complex"/>
    <property type="evidence" value="ECO:0007669"/>
    <property type="project" value="UniProtKB-UniRule"/>
</dbReference>
<dbReference type="PANTHER" id="PTHR17039:SF0">
    <property type="entry name" value="U3 SMALL NUCLEOLAR RIBONUCLEOPROTEIN PROTEIN MPP10"/>
    <property type="match status" value="1"/>
</dbReference>
<feature type="compositionally biased region" description="Acidic residues" evidence="8">
    <location>
        <begin position="300"/>
        <end position="320"/>
    </location>
</feature>
<gene>
    <name evidence="9" type="ORF">DIURU_005401</name>
</gene>
<keyword evidence="3 7" id="KW-0698">rRNA processing</keyword>
<proteinExistence type="inferred from homology"/>
<dbReference type="RefSeq" id="XP_034009825.1">
    <property type="nucleotide sequence ID" value="XM_034158380.1"/>
</dbReference>
<evidence type="ECO:0000256" key="5">
    <source>
        <dbReference type="ARBA" id="ARBA00023274"/>
    </source>
</evidence>
<dbReference type="VEuPathDB" id="FungiDB:DIURU_005401"/>
<comment type="similarity">
    <text evidence="6 7">Belongs to the MPP10 family.</text>
</comment>
<feature type="compositionally biased region" description="Acidic residues" evidence="8">
    <location>
        <begin position="122"/>
        <end position="181"/>
    </location>
</feature>
<dbReference type="OrthoDB" id="445326at2759"/>
<feature type="compositionally biased region" description="Basic and acidic residues" evidence="8">
    <location>
        <begin position="182"/>
        <end position="195"/>
    </location>
</feature>
<dbReference type="PANTHER" id="PTHR17039">
    <property type="entry name" value="U3 SMALL NUCLEOLAR RIBONUCLEOPROTEIN PROTEIN MPP10"/>
    <property type="match status" value="1"/>
</dbReference>
<sequence>MSQVFETLRDSPDTVFSLLGQDTNPFSELAKRYLDPLAPKFSVLDEIYVDGLDASQVFGQSKMVVEGAGSQLLGNVADLRDRYHLDNAEGDSEEEEDEEDEDEDDEETALGDQVADEAGASSEEDDFEGFVSAEEDLPDGSEPEEDEEAGELEDEEEDLEEEEVGELEDEEQEDAEEDADVEDKPKPQREVKEITEDKFGLNDGFFDIDEYNKQVLALEHNDGALDDDNDDEEIDMFGDIDDGSDDGMDYYDDFFDAKGKVSTVKSTDKATSKSDEVKDYEDLDEDDYDAAVEGARLDLFADDDEEEEDQQAGNDDDEPEEKLSSFEKKQRELQREIEKLEAELVADKKWTMKGEVSAKERPMDSLVSDRDTQELEFERTAKPVPVITEEVTESLEDIIRRRIANSEFDDLPKRFISDVASFHKKQKFDLSGEKSTKSLAEIYEDDYTKPQGEEEISEQVKQQHDEISDLFTSVCHKLDTLCSAHFVPKPHQFKQIEIAVSDNAASINTEDSQPLHVSSAATLAPQEVYKVGDDRVKANGALGRSEVQLKSGLTYSKEELTREEKQRLRRAAKRKRAKQFNERQSVQQQQQKQAVAEGRAPKRAKKSDVIDTLAKGNVTVIGDKGELRDVKGNLKKDGGSARASHLKM</sequence>
<dbReference type="AlphaFoldDB" id="A0A642UDK4"/>
<protein>
    <recommendedName>
        <fullName evidence="7">U3 small nucleolar ribonucleoprotein protein MPP10</fullName>
    </recommendedName>
</protein>
<keyword evidence="10" id="KW-1185">Reference proteome</keyword>
<dbReference type="GO" id="GO:0005732">
    <property type="term" value="C:sno(s)RNA-containing ribonucleoprotein complex"/>
    <property type="evidence" value="ECO:0007669"/>
    <property type="project" value="UniProtKB-UniRule"/>
</dbReference>
<feature type="compositionally biased region" description="Basic and acidic residues" evidence="8">
    <location>
        <begin position="266"/>
        <end position="277"/>
    </location>
</feature>
<dbReference type="Proteomes" id="UP000449547">
    <property type="component" value="Unassembled WGS sequence"/>
</dbReference>
<dbReference type="InterPro" id="IPR012173">
    <property type="entry name" value="Mpp10"/>
</dbReference>
<evidence type="ECO:0000256" key="3">
    <source>
        <dbReference type="ARBA" id="ARBA00022552"/>
    </source>
</evidence>
<comment type="caution">
    <text evidence="9">The sequence shown here is derived from an EMBL/GenBank/DDBJ whole genome shotgun (WGS) entry which is preliminary data.</text>
</comment>
<feature type="compositionally biased region" description="Acidic residues" evidence="8">
    <location>
        <begin position="224"/>
        <end position="245"/>
    </location>
</feature>
<evidence type="ECO:0000256" key="2">
    <source>
        <dbReference type="ARBA" id="ARBA00022517"/>
    </source>
</evidence>
<evidence type="ECO:0000256" key="4">
    <source>
        <dbReference type="ARBA" id="ARBA00023242"/>
    </source>
</evidence>
<dbReference type="GeneID" id="54784052"/>
<name>A0A642UDK4_DIURU</name>
<dbReference type="PIRSF" id="PIRSF017300">
    <property type="entry name" value="snoRNP_Mpp10"/>
    <property type="match status" value="1"/>
</dbReference>